<name>A0A1G4AUC1_9PEZI</name>
<dbReference type="OrthoDB" id="2019149at2759"/>
<evidence type="ECO:0000256" key="8">
    <source>
        <dbReference type="ARBA" id="ARBA00023085"/>
    </source>
</evidence>
<dbReference type="Proteomes" id="UP000176998">
    <property type="component" value="Unassembled WGS sequence"/>
</dbReference>
<evidence type="ECO:0000256" key="9">
    <source>
        <dbReference type="ARBA" id="ARBA00047928"/>
    </source>
</evidence>
<dbReference type="GO" id="GO:0042545">
    <property type="term" value="P:cell wall modification"/>
    <property type="evidence" value="ECO:0007669"/>
    <property type="project" value="UniProtKB-UniRule"/>
</dbReference>
<evidence type="ECO:0000256" key="1">
    <source>
        <dbReference type="ARBA" id="ARBA00004613"/>
    </source>
</evidence>
<gene>
    <name evidence="13" type="ORF">CORC01_11962</name>
</gene>
<dbReference type="InterPro" id="IPR012334">
    <property type="entry name" value="Pectin_lyas_fold"/>
</dbReference>
<comment type="similarity">
    <text evidence="3">Belongs to the pectinesterase family.</text>
</comment>
<evidence type="ECO:0000256" key="4">
    <source>
        <dbReference type="ARBA" id="ARBA00013229"/>
    </source>
</evidence>
<dbReference type="GO" id="GO:0005576">
    <property type="term" value="C:extracellular region"/>
    <property type="evidence" value="ECO:0007669"/>
    <property type="project" value="UniProtKB-SubCell"/>
</dbReference>
<comment type="pathway">
    <text evidence="2 11">Glycan metabolism; pectin degradation; 2-dehydro-3-deoxy-D-gluconate from pectin: step 1/5.</text>
</comment>
<keyword evidence="6 11" id="KW-0732">Signal</keyword>
<keyword evidence="11" id="KW-0961">Cell wall biogenesis/degradation</keyword>
<dbReference type="RefSeq" id="XP_022469912.1">
    <property type="nucleotide sequence ID" value="XM_022623584.1"/>
</dbReference>
<evidence type="ECO:0000256" key="3">
    <source>
        <dbReference type="ARBA" id="ARBA00008891"/>
    </source>
</evidence>
<evidence type="ECO:0000313" key="13">
    <source>
        <dbReference type="EMBL" id="OHE92744.1"/>
    </source>
</evidence>
<comment type="caution">
    <text evidence="13">The sequence shown here is derived from an EMBL/GenBank/DDBJ whole genome shotgun (WGS) entry which is preliminary data.</text>
</comment>
<evidence type="ECO:0000256" key="10">
    <source>
        <dbReference type="PROSITE-ProRule" id="PRU10040"/>
    </source>
</evidence>
<keyword evidence="7 11" id="KW-0378">Hydrolase</keyword>
<evidence type="ECO:0000256" key="6">
    <source>
        <dbReference type="ARBA" id="ARBA00022729"/>
    </source>
</evidence>
<dbReference type="PANTHER" id="PTHR31321:SF57">
    <property type="entry name" value="PECTINESTERASE 53-RELATED"/>
    <property type="match status" value="1"/>
</dbReference>
<evidence type="ECO:0000313" key="14">
    <source>
        <dbReference type="Proteomes" id="UP000176998"/>
    </source>
</evidence>
<evidence type="ECO:0000256" key="2">
    <source>
        <dbReference type="ARBA" id="ARBA00005184"/>
    </source>
</evidence>
<dbReference type="InterPro" id="IPR011050">
    <property type="entry name" value="Pectin_lyase_fold/virulence"/>
</dbReference>
<comment type="catalytic activity">
    <reaction evidence="9 11">
        <text>[(1-&gt;4)-alpha-D-galacturonosyl methyl ester](n) + n H2O = [(1-&gt;4)-alpha-D-galacturonosyl](n) + n methanol + n H(+)</text>
        <dbReference type="Rhea" id="RHEA:22380"/>
        <dbReference type="Rhea" id="RHEA-COMP:14570"/>
        <dbReference type="Rhea" id="RHEA-COMP:14573"/>
        <dbReference type="ChEBI" id="CHEBI:15377"/>
        <dbReference type="ChEBI" id="CHEBI:15378"/>
        <dbReference type="ChEBI" id="CHEBI:17790"/>
        <dbReference type="ChEBI" id="CHEBI:140522"/>
        <dbReference type="ChEBI" id="CHEBI:140523"/>
        <dbReference type="EC" id="3.1.1.11"/>
    </reaction>
</comment>
<feature type="signal peptide" evidence="11">
    <location>
        <begin position="1"/>
        <end position="19"/>
    </location>
</feature>
<dbReference type="InterPro" id="IPR000070">
    <property type="entry name" value="Pectinesterase_cat"/>
</dbReference>
<evidence type="ECO:0000256" key="5">
    <source>
        <dbReference type="ARBA" id="ARBA00022525"/>
    </source>
</evidence>
<keyword evidence="14" id="KW-1185">Reference proteome</keyword>
<comment type="subcellular location">
    <subcellularLocation>
        <location evidence="1 11">Secreted</location>
    </subcellularLocation>
</comment>
<dbReference type="PANTHER" id="PTHR31321">
    <property type="entry name" value="ACYL-COA THIOESTER HYDROLASE YBHC-RELATED"/>
    <property type="match status" value="1"/>
</dbReference>
<feature type="domain" description="Pectinesterase catalytic" evidence="12">
    <location>
        <begin position="30"/>
        <end position="302"/>
    </location>
</feature>
<dbReference type="STRING" id="1209926.A0A1G4AUC1"/>
<dbReference type="PROSITE" id="PS00503">
    <property type="entry name" value="PECTINESTERASE_2"/>
    <property type="match status" value="1"/>
</dbReference>
<evidence type="ECO:0000256" key="7">
    <source>
        <dbReference type="ARBA" id="ARBA00022801"/>
    </source>
</evidence>
<accession>A0A1G4AUC1</accession>
<dbReference type="FunFam" id="2.160.20.10:FF:000014">
    <property type="entry name" value="Pectinesterase"/>
    <property type="match status" value="1"/>
</dbReference>
<proteinExistence type="inferred from homology"/>
<evidence type="ECO:0000256" key="11">
    <source>
        <dbReference type="RuleBase" id="RU000589"/>
    </source>
</evidence>
<dbReference type="EC" id="3.1.1.11" evidence="4 11"/>
<dbReference type="InterPro" id="IPR033131">
    <property type="entry name" value="Pectinesterase_Asp_AS"/>
</dbReference>
<dbReference type="Gene3D" id="2.160.20.10">
    <property type="entry name" value="Single-stranded right-handed beta-helix, Pectin lyase-like"/>
    <property type="match status" value="1"/>
</dbReference>
<dbReference type="GO" id="GO:0045490">
    <property type="term" value="P:pectin catabolic process"/>
    <property type="evidence" value="ECO:0007669"/>
    <property type="project" value="UniProtKB-UniRule"/>
</dbReference>
<keyword evidence="8 11" id="KW-0063">Aspartyl esterase</keyword>
<keyword evidence="5 11" id="KW-0964">Secreted</keyword>
<dbReference type="Pfam" id="PF01095">
    <property type="entry name" value="Pectinesterase"/>
    <property type="match status" value="1"/>
</dbReference>
<dbReference type="EMBL" id="MJBS01000138">
    <property type="protein sequence ID" value="OHE92744.1"/>
    <property type="molecule type" value="Genomic_DNA"/>
</dbReference>
<dbReference type="AlphaFoldDB" id="A0A1G4AUC1"/>
<organism evidence="13 14">
    <name type="scientific">Colletotrichum orchidophilum</name>
    <dbReference type="NCBI Taxonomy" id="1209926"/>
    <lineage>
        <taxon>Eukaryota</taxon>
        <taxon>Fungi</taxon>
        <taxon>Dikarya</taxon>
        <taxon>Ascomycota</taxon>
        <taxon>Pezizomycotina</taxon>
        <taxon>Sordariomycetes</taxon>
        <taxon>Hypocreomycetidae</taxon>
        <taxon>Glomerellales</taxon>
        <taxon>Glomerellaceae</taxon>
        <taxon>Colletotrichum</taxon>
    </lineage>
</organism>
<protein>
    <recommendedName>
        <fullName evidence="4 11">Pectinesterase</fullName>
        <ecNumber evidence="4 11">3.1.1.11</ecNumber>
    </recommendedName>
</protein>
<dbReference type="UniPathway" id="UPA00545">
    <property type="reaction ID" value="UER00823"/>
</dbReference>
<feature type="chain" id="PRO_5009364031" description="Pectinesterase" evidence="11">
    <location>
        <begin position="20"/>
        <end position="331"/>
    </location>
</feature>
<comment type="function">
    <text evidence="11">Involved in maceration and soft-rotting of plant tissue.</text>
</comment>
<dbReference type="GeneID" id="34565094"/>
<sequence>MKFIDVLSSLAILAGSAIAASRTSPPSGAIVVGKSGGKYTNLQAAIDSISADSTASTTIFIQSGTYSGQVSIPVLKGKLVIYGYTTNDQDYTKNEVILTNTLAASSAGNNDKSATLRVATNHFSLYNVNVINGYGKGTQEGSQALAISANGEFQAFYACSFVGYQDTVYTNKPNQVFKNCHIVGATDIIFGHNGNSWFQQCIIDIVGPGFVTASGRSSADANWYVINKAKIAAQPGAGDLKASTTLGRPWRDFARVVVQNSDLGDVIKPDGWSAWNSKPPSNAYFAEYGNTGPGASGKRVAFAKQLSSAVSIDNIIPGWTSWVDMTYWNSS</sequence>
<feature type="active site" evidence="10">
    <location>
        <position position="187"/>
    </location>
</feature>
<dbReference type="SUPFAM" id="SSF51126">
    <property type="entry name" value="Pectin lyase-like"/>
    <property type="match status" value="1"/>
</dbReference>
<evidence type="ECO:0000259" key="12">
    <source>
        <dbReference type="Pfam" id="PF01095"/>
    </source>
</evidence>
<reference evidence="13 14" key="1">
    <citation type="submission" date="2016-09" db="EMBL/GenBank/DDBJ databases">
        <authorList>
            <person name="Capua I."/>
            <person name="De Benedictis P."/>
            <person name="Joannis T."/>
            <person name="Lombin L.H."/>
            <person name="Cattoli G."/>
        </authorList>
    </citation>
    <scope>NUCLEOTIDE SEQUENCE [LARGE SCALE GENOMIC DNA]</scope>
    <source>
        <strain evidence="13 14">IMI 309357</strain>
    </source>
</reference>
<dbReference type="GO" id="GO:0030599">
    <property type="term" value="F:pectinesterase activity"/>
    <property type="evidence" value="ECO:0007669"/>
    <property type="project" value="UniProtKB-UniRule"/>
</dbReference>